<keyword evidence="3" id="KW-1003">Cell membrane</keyword>
<feature type="transmembrane region" description="Helical" evidence="9">
    <location>
        <begin position="354"/>
        <end position="373"/>
    </location>
</feature>
<feature type="transmembrane region" description="Helical" evidence="9">
    <location>
        <begin position="441"/>
        <end position="463"/>
    </location>
</feature>
<evidence type="ECO:0000256" key="2">
    <source>
        <dbReference type="ARBA" id="ARBA00022448"/>
    </source>
</evidence>
<dbReference type="InterPro" id="IPR036259">
    <property type="entry name" value="MFS_trans_sf"/>
</dbReference>
<dbReference type="FunFam" id="1.20.1250.20:FF:000065">
    <property type="entry name" value="Putative MFS pantothenate transporter"/>
    <property type="match status" value="1"/>
</dbReference>
<keyword evidence="11" id="KW-1185">Reference proteome</keyword>
<dbReference type="GO" id="GO:0015233">
    <property type="term" value="F:pantothenate transmembrane transporter activity"/>
    <property type="evidence" value="ECO:0007669"/>
    <property type="project" value="TreeGrafter"/>
</dbReference>
<feature type="transmembrane region" description="Helical" evidence="9">
    <location>
        <begin position="409"/>
        <end position="429"/>
    </location>
</feature>
<keyword evidence="6 9" id="KW-0472">Membrane</keyword>
<dbReference type="PANTHER" id="PTHR43791">
    <property type="entry name" value="PERMEASE-RELATED"/>
    <property type="match status" value="1"/>
</dbReference>
<dbReference type="Proteomes" id="UP001176521">
    <property type="component" value="Unassembled WGS sequence"/>
</dbReference>
<dbReference type="PANTHER" id="PTHR43791:SF4">
    <property type="entry name" value="PANTOTHENATE TRANSPORTER FEN2"/>
    <property type="match status" value="1"/>
</dbReference>
<feature type="transmembrane region" description="Helical" evidence="9">
    <location>
        <begin position="80"/>
        <end position="100"/>
    </location>
</feature>
<feature type="compositionally biased region" description="Basic and acidic residues" evidence="8">
    <location>
        <begin position="1"/>
        <end position="13"/>
    </location>
</feature>
<evidence type="ECO:0000256" key="8">
    <source>
        <dbReference type="SAM" id="MobiDB-lite"/>
    </source>
</evidence>
<feature type="transmembrane region" description="Helical" evidence="9">
    <location>
        <begin position="316"/>
        <end position="342"/>
    </location>
</feature>
<gene>
    <name evidence="10" type="ORF">OC842_001093</name>
</gene>
<dbReference type="EMBL" id="JAPDMQ010000036">
    <property type="protein sequence ID" value="KAK0539076.1"/>
    <property type="molecule type" value="Genomic_DNA"/>
</dbReference>
<evidence type="ECO:0008006" key="12">
    <source>
        <dbReference type="Google" id="ProtNLM"/>
    </source>
</evidence>
<keyword evidence="2" id="KW-0813">Transport</keyword>
<feature type="region of interest" description="Disordered" evidence="8">
    <location>
        <begin position="1"/>
        <end position="34"/>
    </location>
</feature>
<feature type="transmembrane region" description="Helical" evidence="9">
    <location>
        <begin position="385"/>
        <end position="403"/>
    </location>
</feature>
<feature type="compositionally biased region" description="Basic and acidic residues" evidence="8">
    <location>
        <begin position="20"/>
        <end position="32"/>
    </location>
</feature>
<feature type="transmembrane region" description="Helical" evidence="9">
    <location>
        <begin position="247"/>
        <end position="268"/>
    </location>
</feature>
<comment type="subcellular location">
    <subcellularLocation>
        <location evidence="1">Cell membrane</location>
        <topology evidence="1">Multi-pass membrane protein</topology>
    </subcellularLocation>
</comment>
<sequence>MDSSDLAHRRDPASRFALADADKGMPSDAHDDGQDEATVFSGEKTAGVAKQAKTATRRTASKLRVFLWGHPPDTKAERRLLLKIDFFVLTYLCLTFWSNYLNRTNLTSAYVSGMKEALHFQGDQFNQVNTVFTVGYIVGQIPNNLALQVVPPRIWLASMAVLWSGLSMCLAAAKSPGHVMAIRFFQALAESSTFSGSHFLLGCWYKEEELGKRAGIFASSAQLGSLFSGVLQGAIFRSLEGYRGLRAFQWLFLLDGFIALPIALYGFLCFPDAPRTTRAWFLTEEERALAVSRLPPRPQTKLQWNLIKRVLGRWHWYAFSALFAWSSMLESVGINGLFQLWIASEDSNVRHRNYYPLSLTAVAITATIVCAHLTDFYRCRWPVNLLMAGGCTVSAILILIWEIPFGAKFFAFSLAGIGYAGQGSNFAWANDVTRADEQERAMVLASMNLWSNVVNSWWSIVLYPATDAPRFRKGMIALICVAVATIIIALVTRHLDMRERRRGLNFRLAGEEERSSLENEGRSNEE</sequence>
<comment type="caution">
    <text evidence="10">The sequence shown here is derived from an EMBL/GenBank/DDBJ whole genome shotgun (WGS) entry which is preliminary data.</text>
</comment>
<protein>
    <recommendedName>
        <fullName evidence="12">Major facilitator superfamily (MFS) profile domain-containing protein</fullName>
    </recommendedName>
</protein>
<evidence type="ECO:0000313" key="11">
    <source>
        <dbReference type="Proteomes" id="UP001176521"/>
    </source>
</evidence>
<evidence type="ECO:0000256" key="3">
    <source>
        <dbReference type="ARBA" id="ARBA00022475"/>
    </source>
</evidence>
<dbReference type="Pfam" id="PF07690">
    <property type="entry name" value="MFS_1"/>
    <property type="match status" value="1"/>
</dbReference>
<dbReference type="Gene3D" id="1.20.1250.20">
    <property type="entry name" value="MFS general substrate transporter like domains"/>
    <property type="match status" value="1"/>
</dbReference>
<reference evidence="10" key="1">
    <citation type="journal article" date="2023" name="PhytoFront">
        <title>Draft Genome Resources of Seven Strains of Tilletia horrida, Causal Agent of Kernel Smut of Rice.</title>
        <authorList>
            <person name="Khanal S."/>
            <person name="Antony Babu S."/>
            <person name="Zhou X.G."/>
        </authorList>
    </citation>
    <scope>NUCLEOTIDE SEQUENCE</scope>
    <source>
        <strain evidence="10">TX3</strain>
    </source>
</reference>
<feature type="transmembrane region" description="Helical" evidence="9">
    <location>
        <begin position="475"/>
        <end position="492"/>
    </location>
</feature>
<name>A0AAN6GI69_9BASI</name>
<evidence type="ECO:0000256" key="6">
    <source>
        <dbReference type="ARBA" id="ARBA00023136"/>
    </source>
</evidence>
<feature type="transmembrane region" description="Helical" evidence="9">
    <location>
        <begin position="214"/>
        <end position="235"/>
    </location>
</feature>
<keyword evidence="4 9" id="KW-0812">Transmembrane</keyword>
<evidence type="ECO:0000256" key="9">
    <source>
        <dbReference type="SAM" id="Phobius"/>
    </source>
</evidence>
<organism evidence="10 11">
    <name type="scientific">Tilletia horrida</name>
    <dbReference type="NCBI Taxonomy" id="155126"/>
    <lineage>
        <taxon>Eukaryota</taxon>
        <taxon>Fungi</taxon>
        <taxon>Dikarya</taxon>
        <taxon>Basidiomycota</taxon>
        <taxon>Ustilaginomycotina</taxon>
        <taxon>Exobasidiomycetes</taxon>
        <taxon>Tilletiales</taxon>
        <taxon>Tilletiaceae</taxon>
        <taxon>Tilletia</taxon>
    </lineage>
</organism>
<proteinExistence type="inferred from homology"/>
<dbReference type="GO" id="GO:0098717">
    <property type="term" value="P:pantothenate import across plasma membrane"/>
    <property type="evidence" value="ECO:0007669"/>
    <property type="project" value="TreeGrafter"/>
</dbReference>
<accession>A0AAN6GI69</accession>
<dbReference type="FunFam" id="1.20.1250.20:FF:000386">
    <property type="entry name" value="MFS general substrate transporter"/>
    <property type="match status" value="1"/>
</dbReference>
<dbReference type="GO" id="GO:0005886">
    <property type="term" value="C:plasma membrane"/>
    <property type="evidence" value="ECO:0007669"/>
    <property type="project" value="UniProtKB-SubCell"/>
</dbReference>
<feature type="transmembrane region" description="Helical" evidence="9">
    <location>
        <begin position="154"/>
        <end position="173"/>
    </location>
</feature>
<dbReference type="AlphaFoldDB" id="A0AAN6GI69"/>
<evidence type="ECO:0000313" key="10">
    <source>
        <dbReference type="EMBL" id="KAK0539076.1"/>
    </source>
</evidence>
<dbReference type="SUPFAM" id="SSF103473">
    <property type="entry name" value="MFS general substrate transporter"/>
    <property type="match status" value="1"/>
</dbReference>
<evidence type="ECO:0000256" key="4">
    <source>
        <dbReference type="ARBA" id="ARBA00022692"/>
    </source>
</evidence>
<keyword evidence="5 9" id="KW-1133">Transmembrane helix</keyword>
<evidence type="ECO:0000256" key="5">
    <source>
        <dbReference type="ARBA" id="ARBA00022989"/>
    </source>
</evidence>
<evidence type="ECO:0000256" key="1">
    <source>
        <dbReference type="ARBA" id="ARBA00004651"/>
    </source>
</evidence>
<evidence type="ECO:0000256" key="7">
    <source>
        <dbReference type="ARBA" id="ARBA00037968"/>
    </source>
</evidence>
<comment type="similarity">
    <text evidence="7">Belongs to the major facilitator superfamily. Allantoate permease family.</text>
</comment>
<dbReference type="InterPro" id="IPR011701">
    <property type="entry name" value="MFS"/>
</dbReference>